<accession>A0A1F5G2D7</accession>
<reference evidence="2 3" key="1">
    <citation type="journal article" date="2016" name="Nat. Commun.">
        <title>Thousands of microbial genomes shed light on interconnected biogeochemical processes in an aquifer system.</title>
        <authorList>
            <person name="Anantharaman K."/>
            <person name="Brown C.T."/>
            <person name="Hug L.A."/>
            <person name="Sharon I."/>
            <person name="Castelle C.J."/>
            <person name="Probst A.J."/>
            <person name="Thomas B.C."/>
            <person name="Singh A."/>
            <person name="Wilkins M.J."/>
            <person name="Karaoz U."/>
            <person name="Brodie E.L."/>
            <person name="Williams K.H."/>
            <person name="Hubbard S.S."/>
            <person name="Banfield J.F."/>
        </authorList>
    </citation>
    <scope>NUCLEOTIDE SEQUENCE [LARGE SCALE GENOMIC DNA]</scope>
</reference>
<dbReference type="EMBL" id="MFBA01000006">
    <property type="protein sequence ID" value="OGD86030.1"/>
    <property type="molecule type" value="Genomic_DNA"/>
</dbReference>
<feature type="domain" description="Transcription factor zinc-finger" evidence="1">
    <location>
        <begin position="71"/>
        <end position="112"/>
    </location>
</feature>
<evidence type="ECO:0000313" key="3">
    <source>
        <dbReference type="Proteomes" id="UP000177069"/>
    </source>
</evidence>
<dbReference type="InterPro" id="IPR027392">
    <property type="entry name" value="TF_Znf"/>
</dbReference>
<dbReference type="Pfam" id="PF13453">
    <property type="entry name" value="Zn_ribbon_TFIIB"/>
    <property type="match status" value="2"/>
</dbReference>
<dbReference type="Proteomes" id="UP000177069">
    <property type="component" value="Unassembled WGS sequence"/>
</dbReference>
<protein>
    <recommendedName>
        <fullName evidence="1">Transcription factor zinc-finger domain-containing protein</fullName>
    </recommendedName>
</protein>
<comment type="caution">
    <text evidence="2">The sequence shown here is derived from an EMBL/GenBank/DDBJ whole genome shotgun (WGS) entry which is preliminary data.</text>
</comment>
<dbReference type="AlphaFoldDB" id="A0A1F5G2D7"/>
<feature type="domain" description="Transcription factor zinc-finger" evidence="1">
    <location>
        <begin position="3"/>
        <end position="41"/>
    </location>
</feature>
<name>A0A1F5G2D7_9BACT</name>
<evidence type="ECO:0000313" key="2">
    <source>
        <dbReference type="EMBL" id="OGD86030.1"/>
    </source>
</evidence>
<organism evidence="2 3">
    <name type="scientific">Candidatus Curtissbacteria bacterium RIFCSPHIGHO2_01_FULL_41_13</name>
    <dbReference type="NCBI Taxonomy" id="1797745"/>
    <lineage>
        <taxon>Bacteria</taxon>
        <taxon>Candidatus Curtissiibacteriota</taxon>
    </lineage>
</organism>
<gene>
    <name evidence="2" type="ORF">A2696_04075</name>
</gene>
<evidence type="ECO:0000259" key="1">
    <source>
        <dbReference type="Pfam" id="PF13453"/>
    </source>
</evidence>
<proteinExistence type="predicted"/>
<sequence>MLKCPKDQHNLKAASLKGVRIDECPKCGGKWFNRDELRIAKDSTDDDLRWLDFDLFDDNANKYKARPSPKKCPKDSAKMTSLEYMDSKVMIEKCDVCKGVWLDKGEFDKIIKYMENKVISEPASEYAKDVFKEFEEIFTGPESTISEIKDFFAVLRLFEIRLIVEHPWTADFYLKFYKYWPLK</sequence>